<feature type="signal peptide" evidence="1">
    <location>
        <begin position="1"/>
        <end position="20"/>
    </location>
</feature>
<dbReference type="Proteomes" id="UP001149954">
    <property type="component" value="Unassembled WGS sequence"/>
</dbReference>
<sequence length="64" mass="6775">MHFYPNFLTLLAFGATLTAAQTRGGTCSKSTQLCTLTSGSLSALLAVLACPAHSQIDKNRVVYL</sequence>
<keyword evidence="1" id="KW-0732">Signal</keyword>
<reference evidence="2" key="1">
    <citation type="submission" date="2022-12" db="EMBL/GenBank/DDBJ databases">
        <authorList>
            <person name="Petersen C."/>
        </authorList>
    </citation>
    <scope>NUCLEOTIDE SEQUENCE</scope>
    <source>
        <strain evidence="2">IBT 29495</strain>
    </source>
</reference>
<dbReference type="AlphaFoldDB" id="A0A9W9Y254"/>
<proteinExistence type="predicted"/>
<evidence type="ECO:0000313" key="3">
    <source>
        <dbReference type="Proteomes" id="UP001149954"/>
    </source>
</evidence>
<keyword evidence="3" id="KW-1185">Reference proteome</keyword>
<evidence type="ECO:0000313" key="2">
    <source>
        <dbReference type="EMBL" id="KAJ5514075.1"/>
    </source>
</evidence>
<protein>
    <submittedName>
        <fullName evidence="2">Uncharacterized protein</fullName>
    </submittedName>
</protein>
<accession>A0A9W9Y254</accession>
<comment type="caution">
    <text evidence="2">The sequence shown here is derived from an EMBL/GenBank/DDBJ whole genome shotgun (WGS) entry which is preliminary data.</text>
</comment>
<reference evidence="2" key="2">
    <citation type="journal article" date="2023" name="IMA Fungus">
        <title>Comparative genomic study of the Penicillium genus elucidates a diverse pangenome and 15 lateral gene transfer events.</title>
        <authorList>
            <person name="Petersen C."/>
            <person name="Sorensen T."/>
            <person name="Nielsen M.R."/>
            <person name="Sondergaard T.E."/>
            <person name="Sorensen J.L."/>
            <person name="Fitzpatrick D.A."/>
            <person name="Frisvad J.C."/>
            <person name="Nielsen K.L."/>
        </authorList>
    </citation>
    <scope>NUCLEOTIDE SEQUENCE</scope>
    <source>
        <strain evidence="2">IBT 29495</strain>
    </source>
</reference>
<gene>
    <name evidence="2" type="ORF">N7463_003627</name>
</gene>
<organism evidence="2 3">
    <name type="scientific">Penicillium fimorum</name>
    <dbReference type="NCBI Taxonomy" id="1882269"/>
    <lineage>
        <taxon>Eukaryota</taxon>
        <taxon>Fungi</taxon>
        <taxon>Dikarya</taxon>
        <taxon>Ascomycota</taxon>
        <taxon>Pezizomycotina</taxon>
        <taxon>Eurotiomycetes</taxon>
        <taxon>Eurotiomycetidae</taxon>
        <taxon>Eurotiales</taxon>
        <taxon>Aspergillaceae</taxon>
        <taxon>Penicillium</taxon>
    </lineage>
</organism>
<name>A0A9W9Y254_9EURO</name>
<evidence type="ECO:0000256" key="1">
    <source>
        <dbReference type="SAM" id="SignalP"/>
    </source>
</evidence>
<dbReference type="EMBL" id="JAPWDS010000002">
    <property type="protein sequence ID" value="KAJ5514075.1"/>
    <property type="molecule type" value="Genomic_DNA"/>
</dbReference>
<feature type="chain" id="PRO_5040875113" evidence="1">
    <location>
        <begin position="21"/>
        <end position="64"/>
    </location>
</feature>